<evidence type="ECO:0000313" key="2">
    <source>
        <dbReference type="Proteomes" id="UP000004080"/>
    </source>
</evidence>
<reference evidence="1 2" key="1">
    <citation type="journal article" date="2012" name="J. Bacteriol.">
        <title>Genome of Bacillus macauensis ZFHKF-1, a Long-Chain-Forming Bacterium.</title>
        <authorList>
            <person name="Cai L."/>
            <person name="Zhang T."/>
        </authorList>
    </citation>
    <scope>NUCLEOTIDE SEQUENCE [LARGE SCALE GENOMIC DNA]</scope>
    <source>
        <strain evidence="1 2">ZFHKF-1</strain>
    </source>
</reference>
<keyword evidence="2" id="KW-1185">Reference proteome</keyword>
<dbReference type="PATRIC" id="fig|1196324.3.peg.270"/>
<dbReference type="Pfam" id="PF14568">
    <property type="entry name" value="SUKH_6"/>
    <property type="match status" value="1"/>
</dbReference>
<protein>
    <recommendedName>
        <fullName evidence="3">Knr4/Smi1-like domain-containing protein</fullName>
    </recommendedName>
</protein>
<dbReference type="EMBL" id="AKKV01000010">
    <property type="protein sequence ID" value="EIT87220.1"/>
    <property type="molecule type" value="Genomic_DNA"/>
</dbReference>
<dbReference type="Proteomes" id="UP000004080">
    <property type="component" value="Unassembled WGS sequence"/>
</dbReference>
<dbReference type="InterPro" id="IPR037883">
    <property type="entry name" value="Knr4/Smi1-like_sf"/>
</dbReference>
<organism evidence="1 2">
    <name type="scientific">Fictibacillus macauensis ZFHKF-1</name>
    <dbReference type="NCBI Taxonomy" id="1196324"/>
    <lineage>
        <taxon>Bacteria</taxon>
        <taxon>Bacillati</taxon>
        <taxon>Bacillota</taxon>
        <taxon>Bacilli</taxon>
        <taxon>Bacillales</taxon>
        <taxon>Fictibacillaceae</taxon>
        <taxon>Fictibacillus</taxon>
    </lineage>
</organism>
<dbReference type="AlphaFoldDB" id="I8UK07"/>
<sequence>MALNFNDTEVAFYPANTVDQEPLTIVNFYGLTGDNYDIKLIINRYTDRIPDDLMPIAECPGGDQLCVGINNKAFGKIYYWEEKLQVNTLEEMWEPVTLIYNSFFDLIMSFEELKKNKDFADSTIENIKVSNIFLSRF</sequence>
<comment type="caution">
    <text evidence="1">The sequence shown here is derived from an EMBL/GenBank/DDBJ whole genome shotgun (WGS) entry which is preliminary data.</text>
</comment>
<evidence type="ECO:0008006" key="3">
    <source>
        <dbReference type="Google" id="ProtNLM"/>
    </source>
</evidence>
<accession>I8UK07</accession>
<dbReference type="RefSeq" id="WP_007200374.1">
    <property type="nucleotide sequence ID" value="NZ_AKKV01000010.1"/>
</dbReference>
<dbReference type="SUPFAM" id="SSF160631">
    <property type="entry name" value="SMI1/KNR4-like"/>
    <property type="match status" value="1"/>
</dbReference>
<gene>
    <name evidence="1" type="ORF">A374_01349</name>
</gene>
<proteinExistence type="predicted"/>
<name>I8UK07_9BACL</name>
<evidence type="ECO:0000313" key="1">
    <source>
        <dbReference type="EMBL" id="EIT87220.1"/>
    </source>
</evidence>